<name>A0ABP3W0Y1_CLOSU</name>
<dbReference type="Pfam" id="PF09693">
    <property type="entry name" value="Phage_XkdX"/>
    <property type="match status" value="1"/>
</dbReference>
<evidence type="ECO:0000313" key="2">
    <source>
        <dbReference type="Proteomes" id="UP001501047"/>
    </source>
</evidence>
<keyword evidence="2" id="KW-1185">Reference proteome</keyword>
<dbReference type="Proteomes" id="UP001501047">
    <property type="component" value="Unassembled WGS sequence"/>
</dbReference>
<reference evidence="2" key="1">
    <citation type="journal article" date="2019" name="Int. J. Syst. Evol. Microbiol.">
        <title>The Global Catalogue of Microorganisms (GCM) 10K type strain sequencing project: providing services to taxonomists for standard genome sequencing and annotation.</title>
        <authorList>
            <consortium name="The Broad Institute Genomics Platform"/>
            <consortium name="The Broad Institute Genome Sequencing Center for Infectious Disease"/>
            <person name="Wu L."/>
            <person name="Ma J."/>
        </authorList>
    </citation>
    <scope>NUCLEOTIDE SEQUENCE [LARGE SCALE GENOMIC DNA]</scope>
    <source>
        <strain evidence="2">JCM 1417</strain>
    </source>
</reference>
<gene>
    <name evidence="1" type="ORF">GCM10008908_24800</name>
</gene>
<protein>
    <recommendedName>
        <fullName evidence="3">XkdX family protein</fullName>
    </recommendedName>
</protein>
<organism evidence="1 2">
    <name type="scientific">Clostridium subterminale</name>
    <dbReference type="NCBI Taxonomy" id="1550"/>
    <lineage>
        <taxon>Bacteria</taxon>
        <taxon>Bacillati</taxon>
        <taxon>Bacillota</taxon>
        <taxon>Clostridia</taxon>
        <taxon>Eubacteriales</taxon>
        <taxon>Clostridiaceae</taxon>
        <taxon>Clostridium</taxon>
    </lineage>
</organism>
<proteinExistence type="predicted"/>
<evidence type="ECO:0000313" key="1">
    <source>
        <dbReference type="EMBL" id="GAA0774630.1"/>
    </source>
</evidence>
<dbReference type="RefSeq" id="WP_343826750.1">
    <property type="nucleotide sequence ID" value="NZ_BAAACI010000006.1"/>
</dbReference>
<sequence>MDFWKLAFDMGWVTAEALKGAVETNLNRFGEISPQEYTMITGIEFVVEP</sequence>
<dbReference type="InterPro" id="IPR010022">
    <property type="entry name" value="XkdX"/>
</dbReference>
<dbReference type="EMBL" id="BAAACI010000006">
    <property type="protein sequence ID" value="GAA0774630.1"/>
    <property type="molecule type" value="Genomic_DNA"/>
</dbReference>
<comment type="caution">
    <text evidence="1">The sequence shown here is derived from an EMBL/GenBank/DDBJ whole genome shotgun (WGS) entry which is preliminary data.</text>
</comment>
<evidence type="ECO:0008006" key="3">
    <source>
        <dbReference type="Google" id="ProtNLM"/>
    </source>
</evidence>
<accession>A0ABP3W0Y1</accession>